<dbReference type="Proteomes" id="UP001177023">
    <property type="component" value="Unassembled WGS sequence"/>
</dbReference>
<dbReference type="EMBL" id="CATQJA010002662">
    <property type="protein sequence ID" value="CAJ0581228.1"/>
    <property type="molecule type" value="Genomic_DNA"/>
</dbReference>
<name>A0AA36D7M6_9BILA</name>
<accession>A0AA36D7M6</accession>
<keyword evidence="3" id="KW-1185">Reference proteome</keyword>
<evidence type="ECO:0000313" key="2">
    <source>
        <dbReference type="EMBL" id="CAJ0581228.1"/>
    </source>
</evidence>
<keyword evidence="1" id="KW-0732">Signal</keyword>
<organism evidence="2 3">
    <name type="scientific">Mesorhabditis spiculigera</name>
    <dbReference type="NCBI Taxonomy" id="96644"/>
    <lineage>
        <taxon>Eukaryota</taxon>
        <taxon>Metazoa</taxon>
        <taxon>Ecdysozoa</taxon>
        <taxon>Nematoda</taxon>
        <taxon>Chromadorea</taxon>
        <taxon>Rhabditida</taxon>
        <taxon>Rhabditina</taxon>
        <taxon>Rhabditomorpha</taxon>
        <taxon>Rhabditoidea</taxon>
        <taxon>Rhabditidae</taxon>
        <taxon>Mesorhabditinae</taxon>
        <taxon>Mesorhabditis</taxon>
    </lineage>
</organism>
<protein>
    <submittedName>
        <fullName evidence="2">Uncharacterized protein</fullName>
    </submittedName>
</protein>
<gene>
    <name evidence="2" type="ORF">MSPICULIGERA_LOCUS19394</name>
</gene>
<reference evidence="2" key="1">
    <citation type="submission" date="2023-06" db="EMBL/GenBank/DDBJ databases">
        <authorList>
            <person name="Delattre M."/>
        </authorList>
    </citation>
    <scope>NUCLEOTIDE SEQUENCE</scope>
    <source>
        <strain evidence="2">AF72</strain>
    </source>
</reference>
<evidence type="ECO:0000313" key="3">
    <source>
        <dbReference type="Proteomes" id="UP001177023"/>
    </source>
</evidence>
<feature type="signal peptide" evidence="1">
    <location>
        <begin position="1"/>
        <end position="16"/>
    </location>
</feature>
<proteinExistence type="predicted"/>
<dbReference type="AlphaFoldDB" id="A0AA36D7M6"/>
<feature type="non-terminal residue" evidence="2">
    <location>
        <position position="1"/>
    </location>
</feature>
<dbReference type="PROSITE" id="PS51257">
    <property type="entry name" value="PROKAR_LIPOPROTEIN"/>
    <property type="match status" value="1"/>
</dbReference>
<comment type="caution">
    <text evidence="2">The sequence shown here is derived from an EMBL/GenBank/DDBJ whole genome shotgun (WGS) entry which is preliminary data.</text>
</comment>
<sequence length="77" mass="8742">MFRLFLCFVLLGVAVGCPSPLGDRNVQCDDVLDCICANRIEYRDCVNGLCLYTDRDLLVRGRRQESSADVDEVNKKR</sequence>
<feature type="chain" id="PRO_5041313491" evidence="1">
    <location>
        <begin position="17"/>
        <end position="77"/>
    </location>
</feature>
<evidence type="ECO:0000256" key="1">
    <source>
        <dbReference type="SAM" id="SignalP"/>
    </source>
</evidence>